<keyword evidence="2" id="KW-1185">Reference proteome</keyword>
<evidence type="ECO:0000313" key="2">
    <source>
        <dbReference type="Proteomes" id="UP000181980"/>
    </source>
</evidence>
<organism evidence="1 2">
    <name type="scientific">Jiangella alba</name>
    <dbReference type="NCBI Taxonomy" id="561176"/>
    <lineage>
        <taxon>Bacteria</taxon>
        <taxon>Bacillati</taxon>
        <taxon>Actinomycetota</taxon>
        <taxon>Actinomycetes</taxon>
        <taxon>Jiangellales</taxon>
        <taxon>Jiangellaceae</taxon>
        <taxon>Jiangella</taxon>
    </lineage>
</organism>
<proteinExistence type="predicted"/>
<dbReference type="OrthoDB" id="5055735at2"/>
<dbReference type="Proteomes" id="UP000181980">
    <property type="component" value="Unassembled WGS sequence"/>
</dbReference>
<reference evidence="2" key="1">
    <citation type="submission" date="2016-10" db="EMBL/GenBank/DDBJ databases">
        <authorList>
            <person name="Varghese N."/>
            <person name="Submissions S."/>
        </authorList>
    </citation>
    <scope>NUCLEOTIDE SEQUENCE [LARGE SCALE GENOMIC DNA]</scope>
    <source>
        <strain evidence="2">DSM 45237</strain>
    </source>
</reference>
<dbReference type="AlphaFoldDB" id="A0A1H5P4H7"/>
<protein>
    <submittedName>
        <fullName evidence="1">Transcriptional regulator, AbiEi antitoxin, Type IV TA system</fullName>
    </submittedName>
</protein>
<evidence type="ECO:0000313" key="1">
    <source>
        <dbReference type="EMBL" id="SEF08504.1"/>
    </source>
</evidence>
<name>A0A1H5P4H7_9ACTN</name>
<accession>A0A1H5P4H7</accession>
<gene>
    <name evidence="1" type="ORF">SAMN04488561_3652</name>
</gene>
<dbReference type="RefSeq" id="WP_069110624.1">
    <property type="nucleotide sequence ID" value="NZ_FNUC01000004.1"/>
</dbReference>
<dbReference type="EMBL" id="FNUC01000004">
    <property type="protein sequence ID" value="SEF08504.1"/>
    <property type="molecule type" value="Genomic_DNA"/>
</dbReference>
<sequence length="210" mass="22531">MARHAAARVPSALLRHLRVLRPQDAVGTYAHPRPEFARLVRAGALHQLATGYYAVVPDDHVGDQWLPALEAAAAGIAAADEGIAAVALMGLSAARVHGALPRAIGVAVVAAGRHRSALHLADRDATVLFVRRDVTRLDVQRYPHELGEGWITTVEQTVLDLAARPELGGLRDEAEAAARTLLLRADAAVLDELATTQRRQATLRRLRTTA</sequence>
<dbReference type="STRING" id="561176.SAMN04488561_3652"/>